<evidence type="ECO:0008006" key="3">
    <source>
        <dbReference type="Google" id="ProtNLM"/>
    </source>
</evidence>
<sequence length="474" mass="54689">MSRSFLFGLTVQLIWILPGTSAREKYVLPLDASQRKKNEEADRAWLIESYVKPYEKQGVKNASWDGDVKKVSDGFVEYMLSNQMTPYLPRATQDAAARARKSGCQDILVRYAALRSMDQANLANPQGLLNLFLQVGKDVPKSYYPSAVKLEMEVFLGVTPAQNSAAWKEAEKAEIRKILMQALDLLVESSLKDAPTPLMEYRWHYACSELINGFKNLGDRSEKAWETVDAALAKCNKFETKRIRTKGSWMVQYAWEARGYGTIDKTTEEGLKKFTERLNQAKELLETAWKLEPSPIIAEARMRVELGIGKGDRKSIETWFRRSIGNRNYDRNSIGIMREWLSPKWYGDEGSLWEFLEACRDCGNNRDVISVQYLDEKYVEALRLPKEAKLEHFKDPKFFQEMSKVFAAYLAVNPDDNYYRGRYAVFSYYCGQYAEALKQFELIGEDMVESKHAEINRQIFLKEDLLKNRVPKSK</sequence>
<dbReference type="EMBL" id="CP074694">
    <property type="protein sequence ID" value="QVL31658.1"/>
    <property type="molecule type" value="Genomic_DNA"/>
</dbReference>
<proteinExistence type="predicted"/>
<evidence type="ECO:0000313" key="2">
    <source>
        <dbReference type="Proteomes" id="UP000676194"/>
    </source>
</evidence>
<dbReference type="KEGG" id="tsph:KIH39_22875"/>
<organism evidence="1 2">
    <name type="scientific">Telmatocola sphagniphila</name>
    <dbReference type="NCBI Taxonomy" id="1123043"/>
    <lineage>
        <taxon>Bacteria</taxon>
        <taxon>Pseudomonadati</taxon>
        <taxon>Planctomycetota</taxon>
        <taxon>Planctomycetia</taxon>
        <taxon>Gemmatales</taxon>
        <taxon>Gemmataceae</taxon>
    </lineage>
</organism>
<keyword evidence="2" id="KW-1185">Reference proteome</keyword>
<protein>
    <recommendedName>
        <fullName evidence="3">DUF4034 domain-containing protein</fullName>
    </recommendedName>
</protein>
<accession>A0A8E6EXI3</accession>
<gene>
    <name evidence="1" type="ORF">KIH39_22875</name>
</gene>
<dbReference type="AlphaFoldDB" id="A0A8E6EXI3"/>
<name>A0A8E6EXI3_9BACT</name>
<dbReference type="Proteomes" id="UP000676194">
    <property type="component" value="Chromosome"/>
</dbReference>
<dbReference type="RefSeq" id="WP_213495769.1">
    <property type="nucleotide sequence ID" value="NZ_CP074694.1"/>
</dbReference>
<reference evidence="1" key="1">
    <citation type="submission" date="2021-05" db="EMBL/GenBank/DDBJ databases">
        <title>Complete genome sequence of the cellulolytic planctomycete Telmatocola sphagniphila SP2T and characterization of the first cellulase from planctomycetes.</title>
        <authorList>
            <person name="Rakitin A.L."/>
            <person name="Beletsky A.V."/>
            <person name="Naumoff D.G."/>
            <person name="Kulichevskaya I.S."/>
            <person name="Mardanov A.V."/>
            <person name="Ravin N.V."/>
            <person name="Dedysh S.N."/>
        </authorList>
    </citation>
    <scope>NUCLEOTIDE SEQUENCE</scope>
    <source>
        <strain evidence="1">SP2T</strain>
    </source>
</reference>
<evidence type="ECO:0000313" key="1">
    <source>
        <dbReference type="EMBL" id="QVL31658.1"/>
    </source>
</evidence>